<organism evidence="2">
    <name type="scientific">Capitella teleta</name>
    <name type="common">Polychaete worm</name>
    <dbReference type="NCBI Taxonomy" id="283909"/>
    <lineage>
        <taxon>Eukaryota</taxon>
        <taxon>Metazoa</taxon>
        <taxon>Spiralia</taxon>
        <taxon>Lophotrochozoa</taxon>
        <taxon>Annelida</taxon>
        <taxon>Polychaeta</taxon>
        <taxon>Sedentaria</taxon>
        <taxon>Scolecida</taxon>
        <taxon>Capitellidae</taxon>
        <taxon>Capitella</taxon>
    </lineage>
</organism>
<feature type="compositionally biased region" description="Polar residues" evidence="1">
    <location>
        <begin position="14"/>
        <end position="52"/>
    </location>
</feature>
<accession>R7UGX5</accession>
<protein>
    <submittedName>
        <fullName evidence="2 3">Uncharacterized protein</fullName>
    </submittedName>
</protein>
<reference evidence="4" key="1">
    <citation type="submission" date="2012-12" db="EMBL/GenBank/DDBJ databases">
        <authorList>
            <person name="Hellsten U."/>
            <person name="Grimwood J."/>
            <person name="Chapman J.A."/>
            <person name="Shapiro H."/>
            <person name="Aerts A."/>
            <person name="Otillar R.P."/>
            <person name="Terry A.Y."/>
            <person name="Boore J.L."/>
            <person name="Simakov O."/>
            <person name="Marletaz F."/>
            <person name="Cho S.-J."/>
            <person name="Edsinger-Gonzales E."/>
            <person name="Havlak P."/>
            <person name="Kuo D.-H."/>
            <person name="Larsson T."/>
            <person name="Lv J."/>
            <person name="Arendt D."/>
            <person name="Savage R."/>
            <person name="Osoegawa K."/>
            <person name="de Jong P."/>
            <person name="Lindberg D.R."/>
            <person name="Seaver E.C."/>
            <person name="Weisblat D.A."/>
            <person name="Putnam N.H."/>
            <person name="Grigoriev I.V."/>
            <person name="Rokhsar D.S."/>
        </authorList>
    </citation>
    <scope>NUCLEOTIDE SEQUENCE</scope>
    <source>
        <strain evidence="4">I ESC-2004</strain>
    </source>
</reference>
<proteinExistence type="predicted"/>
<evidence type="ECO:0000313" key="4">
    <source>
        <dbReference type="Proteomes" id="UP000014760"/>
    </source>
</evidence>
<feature type="compositionally biased region" description="Polar residues" evidence="1">
    <location>
        <begin position="138"/>
        <end position="150"/>
    </location>
</feature>
<dbReference type="AlphaFoldDB" id="R7UGX5"/>
<evidence type="ECO:0000256" key="1">
    <source>
        <dbReference type="SAM" id="MobiDB-lite"/>
    </source>
</evidence>
<gene>
    <name evidence="2" type="ORF">CAPTEDRAFT_194303</name>
</gene>
<feature type="region of interest" description="Disordered" evidence="1">
    <location>
        <begin position="119"/>
        <end position="160"/>
    </location>
</feature>
<feature type="compositionally biased region" description="Low complexity" evidence="1">
    <location>
        <begin position="151"/>
        <end position="160"/>
    </location>
</feature>
<dbReference type="EMBL" id="KB303969">
    <property type="protein sequence ID" value="ELU02512.1"/>
    <property type="molecule type" value="Genomic_DNA"/>
</dbReference>
<dbReference type="EMBL" id="AMQN01008791">
    <property type="status" value="NOT_ANNOTATED_CDS"/>
    <property type="molecule type" value="Genomic_DNA"/>
</dbReference>
<dbReference type="Proteomes" id="UP000014760">
    <property type="component" value="Unassembled WGS sequence"/>
</dbReference>
<evidence type="ECO:0000313" key="2">
    <source>
        <dbReference type="EMBL" id="ELU02512.1"/>
    </source>
</evidence>
<keyword evidence="4" id="KW-1185">Reference proteome</keyword>
<feature type="compositionally biased region" description="Basic and acidic residues" evidence="1">
    <location>
        <begin position="59"/>
        <end position="69"/>
    </location>
</feature>
<evidence type="ECO:0000313" key="3">
    <source>
        <dbReference type="EnsemblMetazoa" id="CapteP194303"/>
    </source>
</evidence>
<dbReference type="HOGENOM" id="CLU_967231_0_0_1"/>
<feature type="region of interest" description="Disordered" evidence="1">
    <location>
        <begin position="1"/>
        <end position="83"/>
    </location>
</feature>
<reference evidence="3" key="3">
    <citation type="submission" date="2015-06" db="UniProtKB">
        <authorList>
            <consortium name="EnsemblMetazoa"/>
        </authorList>
    </citation>
    <scope>IDENTIFICATION</scope>
</reference>
<name>R7UGX5_CAPTE</name>
<sequence length="288" mass="31372">MFGLTSGLMDRHAPSSNGGLRSVASSRNKLNGTRTKLSATDCLNGNHVSGSHSPRKTKINRDSKNRKPEVCTTPPHLTNGGPVSTLKMSAIEEYRQNSGTPLFKDKVKSKEGNMNLVTYNVPHSTPAHRKSEKPVSDKVTSSPLKSSFGQPSSKKTLSSTPKKGMLYTYMKKIEGGMIVKGYFMEPSLGAPSRASTGFPEHRRVVSLGERVQITPHLAAGAAGNYSEMDALLVHRSRALIHYRALAEGYHSKSLCAYGQIQEWMAGIQERHLLLEGGSALENCSVRIH</sequence>
<reference evidence="2 4" key="2">
    <citation type="journal article" date="2013" name="Nature">
        <title>Insights into bilaterian evolution from three spiralian genomes.</title>
        <authorList>
            <person name="Simakov O."/>
            <person name="Marletaz F."/>
            <person name="Cho S.J."/>
            <person name="Edsinger-Gonzales E."/>
            <person name="Havlak P."/>
            <person name="Hellsten U."/>
            <person name="Kuo D.H."/>
            <person name="Larsson T."/>
            <person name="Lv J."/>
            <person name="Arendt D."/>
            <person name="Savage R."/>
            <person name="Osoegawa K."/>
            <person name="de Jong P."/>
            <person name="Grimwood J."/>
            <person name="Chapman J.A."/>
            <person name="Shapiro H."/>
            <person name="Aerts A."/>
            <person name="Otillar R.P."/>
            <person name="Terry A.Y."/>
            <person name="Boore J.L."/>
            <person name="Grigoriev I.V."/>
            <person name="Lindberg D.R."/>
            <person name="Seaver E.C."/>
            <person name="Weisblat D.A."/>
            <person name="Putnam N.H."/>
            <person name="Rokhsar D.S."/>
        </authorList>
    </citation>
    <scope>NUCLEOTIDE SEQUENCE</scope>
    <source>
        <strain evidence="2 4">I ESC-2004</strain>
    </source>
</reference>
<dbReference type="EnsemblMetazoa" id="CapteT194303">
    <property type="protein sequence ID" value="CapteP194303"/>
    <property type="gene ID" value="CapteG194303"/>
</dbReference>